<reference evidence="1" key="1">
    <citation type="submission" date="2021-06" db="EMBL/GenBank/DDBJ databases">
        <title>Comparative genomics, transcriptomics and evolutionary studies reveal genomic signatures of adaptation to plant cell wall in hemibiotrophic fungi.</title>
        <authorList>
            <consortium name="DOE Joint Genome Institute"/>
            <person name="Baroncelli R."/>
            <person name="Diaz J.F."/>
            <person name="Benocci T."/>
            <person name="Peng M."/>
            <person name="Battaglia E."/>
            <person name="Haridas S."/>
            <person name="Andreopoulos W."/>
            <person name="Labutti K."/>
            <person name="Pangilinan J."/>
            <person name="Floch G.L."/>
            <person name="Makela M.R."/>
            <person name="Henrissat B."/>
            <person name="Grigoriev I.V."/>
            <person name="Crouch J.A."/>
            <person name="De Vries R.P."/>
            <person name="Sukno S.A."/>
            <person name="Thon M.R."/>
        </authorList>
    </citation>
    <scope>NUCLEOTIDE SEQUENCE</scope>
    <source>
        <strain evidence="1">MAFF235873</strain>
    </source>
</reference>
<name>A0AAD9LVR0_9PEZI</name>
<dbReference type="EMBL" id="MU842980">
    <property type="protein sequence ID" value="KAK2023951.1"/>
    <property type="molecule type" value="Genomic_DNA"/>
</dbReference>
<accession>A0AAD9LVR0</accession>
<organism evidence="1 2">
    <name type="scientific">Colletotrichum zoysiae</name>
    <dbReference type="NCBI Taxonomy" id="1216348"/>
    <lineage>
        <taxon>Eukaryota</taxon>
        <taxon>Fungi</taxon>
        <taxon>Dikarya</taxon>
        <taxon>Ascomycota</taxon>
        <taxon>Pezizomycotina</taxon>
        <taxon>Sordariomycetes</taxon>
        <taxon>Hypocreomycetidae</taxon>
        <taxon>Glomerellales</taxon>
        <taxon>Glomerellaceae</taxon>
        <taxon>Colletotrichum</taxon>
        <taxon>Colletotrichum graminicola species complex</taxon>
    </lineage>
</organism>
<dbReference type="AlphaFoldDB" id="A0AAD9LVR0"/>
<gene>
    <name evidence="1" type="ORF">LX32DRAFT_686154</name>
</gene>
<proteinExistence type="predicted"/>
<comment type="caution">
    <text evidence="1">The sequence shown here is derived from an EMBL/GenBank/DDBJ whole genome shotgun (WGS) entry which is preliminary data.</text>
</comment>
<evidence type="ECO:0000313" key="1">
    <source>
        <dbReference type="EMBL" id="KAK2023951.1"/>
    </source>
</evidence>
<sequence>MAYQGPTVLPFLSCSLAVVYGMDHRRWEPLPDLAPDAGIEIGNMRMVKAEGISMVSKGRDVRLMVRRSAAGRILGSSSRECACLCSAGHADDRTVETSVK</sequence>
<keyword evidence="2" id="KW-1185">Reference proteome</keyword>
<protein>
    <submittedName>
        <fullName evidence="1">Uncharacterized protein</fullName>
    </submittedName>
</protein>
<evidence type="ECO:0000313" key="2">
    <source>
        <dbReference type="Proteomes" id="UP001232148"/>
    </source>
</evidence>
<dbReference type="Proteomes" id="UP001232148">
    <property type="component" value="Unassembled WGS sequence"/>
</dbReference>